<dbReference type="EMBL" id="MU004183">
    <property type="protein sequence ID" value="KAF2500109.1"/>
    <property type="molecule type" value="Genomic_DNA"/>
</dbReference>
<dbReference type="InterPro" id="IPR021858">
    <property type="entry name" value="Fun_TF"/>
</dbReference>
<dbReference type="InterPro" id="IPR036864">
    <property type="entry name" value="Zn2-C6_fun-type_DNA-bd_sf"/>
</dbReference>
<dbReference type="Gene3D" id="4.10.240.10">
    <property type="entry name" value="Zn(2)-C6 fungal-type DNA-binding domain"/>
    <property type="match status" value="1"/>
</dbReference>
<keyword evidence="5" id="KW-1185">Reference proteome</keyword>
<dbReference type="GO" id="GO:0005634">
    <property type="term" value="C:nucleus"/>
    <property type="evidence" value="ECO:0007669"/>
    <property type="project" value="UniProtKB-SubCell"/>
</dbReference>
<dbReference type="Pfam" id="PF11951">
    <property type="entry name" value="Fungal_trans_2"/>
    <property type="match status" value="1"/>
</dbReference>
<dbReference type="PANTHER" id="PTHR37534:SF49">
    <property type="entry name" value="LYSINE BIOSYNTHESIS REGULATORY PROTEIN LYS14"/>
    <property type="match status" value="1"/>
</dbReference>
<evidence type="ECO:0000313" key="5">
    <source>
        <dbReference type="Proteomes" id="UP000799750"/>
    </source>
</evidence>
<dbReference type="InterPro" id="IPR001138">
    <property type="entry name" value="Zn2Cys6_DnaBD"/>
</dbReference>
<name>A0A6A6R6B4_9PEZI</name>
<dbReference type="GO" id="GO:0045944">
    <property type="term" value="P:positive regulation of transcription by RNA polymerase II"/>
    <property type="evidence" value="ECO:0007669"/>
    <property type="project" value="TreeGrafter"/>
</dbReference>
<feature type="domain" description="Zn(2)-C6 fungal-type" evidence="3">
    <location>
        <begin position="8"/>
        <end position="36"/>
    </location>
</feature>
<organism evidence="4 5">
    <name type="scientific">Lophium mytilinum</name>
    <dbReference type="NCBI Taxonomy" id="390894"/>
    <lineage>
        <taxon>Eukaryota</taxon>
        <taxon>Fungi</taxon>
        <taxon>Dikarya</taxon>
        <taxon>Ascomycota</taxon>
        <taxon>Pezizomycotina</taxon>
        <taxon>Dothideomycetes</taxon>
        <taxon>Pleosporomycetidae</taxon>
        <taxon>Mytilinidiales</taxon>
        <taxon>Mytilinidiaceae</taxon>
        <taxon>Lophium</taxon>
    </lineage>
</organism>
<reference evidence="4" key="1">
    <citation type="journal article" date="2020" name="Stud. Mycol.">
        <title>101 Dothideomycetes genomes: a test case for predicting lifestyles and emergence of pathogens.</title>
        <authorList>
            <person name="Haridas S."/>
            <person name="Albert R."/>
            <person name="Binder M."/>
            <person name="Bloem J."/>
            <person name="Labutti K."/>
            <person name="Salamov A."/>
            <person name="Andreopoulos B."/>
            <person name="Baker S."/>
            <person name="Barry K."/>
            <person name="Bills G."/>
            <person name="Bluhm B."/>
            <person name="Cannon C."/>
            <person name="Castanera R."/>
            <person name="Culley D."/>
            <person name="Daum C."/>
            <person name="Ezra D."/>
            <person name="Gonzalez J."/>
            <person name="Henrissat B."/>
            <person name="Kuo A."/>
            <person name="Liang C."/>
            <person name="Lipzen A."/>
            <person name="Lutzoni F."/>
            <person name="Magnuson J."/>
            <person name="Mondo S."/>
            <person name="Nolan M."/>
            <person name="Ohm R."/>
            <person name="Pangilinan J."/>
            <person name="Park H.-J."/>
            <person name="Ramirez L."/>
            <person name="Alfaro M."/>
            <person name="Sun H."/>
            <person name="Tritt A."/>
            <person name="Yoshinaga Y."/>
            <person name="Zwiers L.-H."/>
            <person name="Turgeon B."/>
            <person name="Goodwin S."/>
            <person name="Spatafora J."/>
            <person name="Crous P."/>
            <person name="Grigoriev I."/>
        </authorList>
    </citation>
    <scope>NUCLEOTIDE SEQUENCE</scope>
    <source>
        <strain evidence="4">CBS 269.34</strain>
    </source>
</reference>
<dbReference type="PROSITE" id="PS50048">
    <property type="entry name" value="ZN2_CY6_FUNGAL_2"/>
    <property type="match status" value="1"/>
</dbReference>
<dbReference type="GO" id="GO:0008270">
    <property type="term" value="F:zinc ion binding"/>
    <property type="evidence" value="ECO:0007669"/>
    <property type="project" value="InterPro"/>
</dbReference>
<keyword evidence="2" id="KW-0539">Nucleus</keyword>
<evidence type="ECO:0000313" key="4">
    <source>
        <dbReference type="EMBL" id="KAF2500109.1"/>
    </source>
</evidence>
<evidence type="ECO:0000256" key="2">
    <source>
        <dbReference type="ARBA" id="ARBA00023242"/>
    </source>
</evidence>
<dbReference type="GO" id="GO:0000976">
    <property type="term" value="F:transcription cis-regulatory region binding"/>
    <property type="evidence" value="ECO:0007669"/>
    <property type="project" value="TreeGrafter"/>
</dbReference>
<evidence type="ECO:0000259" key="3">
    <source>
        <dbReference type="PROSITE" id="PS50048"/>
    </source>
</evidence>
<sequence>MPSRARQNCWTCKDRKIGCDRTLPTCQNCSRTNRLCQGYGMKLAWPDTKSDGRRKQKRYSVECNLTQLSSRYRKLRGGLAFLNTTVFDLRGDVPSLQDLFTENPSDVMAPSIMRSLSLNPALTGNDGLLLSYYDSVLARMITTIDDDNNGFRTNILPMALSSDESSISLLKATLALASFHMSKTEDAIEYKMAAFQKLCISFQRNKNSKAAQAASCMMLCVYSVFDPTDSSWPLHLKGAKDVLQGVPEDARTEFPLPFLSVWVDYHDILSEYSQRYPTFLGTSASDVVLPTSVDNDSKIVGLLGCSPEVMRLIRCINHLRALRVRTHRLDSGIDRLASIIRSRLQVLNQEVSFRLGQNAGAVDAGRVRRTAEFYRIGALLYLHQVVPESSLTAEYVPGLVQEAFELMDSMEICTSPWPLFMLACHVTSDVDRIRVLAILDSMDEKRRIGNVQIIRGIIKTLWKQNDLCSDQKTRIDVDWRDLIDTSEGIPSFI</sequence>
<comment type="subcellular location">
    <subcellularLocation>
        <location evidence="1">Nucleus</location>
    </subcellularLocation>
</comment>
<dbReference type="CDD" id="cd00067">
    <property type="entry name" value="GAL4"/>
    <property type="match status" value="1"/>
</dbReference>
<dbReference type="SUPFAM" id="SSF57701">
    <property type="entry name" value="Zn2/Cys6 DNA-binding domain"/>
    <property type="match status" value="1"/>
</dbReference>
<protein>
    <recommendedName>
        <fullName evidence="3">Zn(2)-C6 fungal-type domain-containing protein</fullName>
    </recommendedName>
</protein>
<gene>
    <name evidence="4" type="ORF">BU16DRAFT_556592</name>
</gene>
<dbReference type="PANTHER" id="PTHR37534">
    <property type="entry name" value="TRANSCRIPTIONAL ACTIVATOR PROTEIN UGA3"/>
    <property type="match status" value="1"/>
</dbReference>
<dbReference type="GO" id="GO:0000981">
    <property type="term" value="F:DNA-binding transcription factor activity, RNA polymerase II-specific"/>
    <property type="evidence" value="ECO:0007669"/>
    <property type="project" value="InterPro"/>
</dbReference>
<evidence type="ECO:0000256" key="1">
    <source>
        <dbReference type="ARBA" id="ARBA00004123"/>
    </source>
</evidence>
<accession>A0A6A6R6B4</accession>
<dbReference type="Proteomes" id="UP000799750">
    <property type="component" value="Unassembled WGS sequence"/>
</dbReference>
<dbReference type="OrthoDB" id="5130013at2759"/>
<dbReference type="AlphaFoldDB" id="A0A6A6R6B4"/>
<dbReference type="SMART" id="SM00066">
    <property type="entry name" value="GAL4"/>
    <property type="match status" value="1"/>
</dbReference>
<proteinExistence type="predicted"/>
<dbReference type="Pfam" id="PF00172">
    <property type="entry name" value="Zn_clus"/>
    <property type="match status" value="1"/>
</dbReference>